<keyword evidence="1" id="KW-0472">Membrane</keyword>
<feature type="non-terminal residue" evidence="2">
    <location>
        <position position="1"/>
    </location>
</feature>
<comment type="caution">
    <text evidence="2">The sequence shown here is derived from an EMBL/GenBank/DDBJ whole genome shotgun (WGS) entry which is preliminary data.</text>
</comment>
<keyword evidence="1" id="KW-0812">Transmembrane</keyword>
<proteinExistence type="predicted"/>
<feature type="transmembrane region" description="Helical" evidence="1">
    <location>
        <begin position="59"/>
        <end position="82"/>
    </location>
</feature>
<feature type="transmembrane region" description="Helical" evidence="1">
    <location>
        <begin position="144"/>
        <end position="167"/>
    </location>
</feature>
<sequence length="168" mass="18892">VLLFLGAAIVALFFQPQIIVDWIREFIEELIGITEGLNVWQMILYILQNNLKASFLGMIFGLILGVFPVFLALANGYVLGFVSEKVVQVEGFTSLWRLLPHGIFELPALFISLALGTKLGFFIFAKYGQVKQEFLRRLENSLRVFLFVVIPLLVIAAVIEGILIFLVS</sequence>
<dbReference type="EMBL" id="BARS01022205">
    <property type="protein sequence ID" value="GAG12258.1"/>
    <property type="molecule type" value="Genomic_DNA"/>
</dbReference>
<feature type="transmembrane region" description="Helical" evidence="1">
    <location>
        <begin position="102"/>
        <end position="124"/>
    </location>
</feature>
<evidence type="ECO:0000313" key="2">
    <source>
        <dbReference type="EMBL" id="GAG12258.1"/>
    </source>
</evidence>
<dbReference type="PANTHER" id="PTHR35337">
    <property type="entry name" value="SLR1478 PROTEIN"/>
    <property type="match status" value="1"/>
</dbReference>
<organism evidence="2">
    <name type="scientific">marine sediment metagenome</name>
    <dbReference type="NCBI Taxonomy" id="412755"/>
    <lineage>
        <taxon>unclassified sequences</taxon>
        <taxon>metagenomes</taxon>
        <taxon>ecological metagenomes</taxon>
    </lineage>
</organism>
<name>X0VID2_9ZZZZ</name>
<protein>
    <recommendedName>
        <fullName evidence="3">Stage II sporulation protein M</fullName>
    </recommendedName>
</protein>
<dbReference type="PANTHER" id="PTHR35337:SF1">
    <property type="entry name" value="SLR1478 PROTEIN"/>
    <property type="match status" value="1"/>
</dbReference>
<feature type="transmembrane region" description="Helical" evidence="1">
    <location>
        <begin position="26"/>
        <end position="47"/>
    </location>
</feature>
<accession>X0VID2</accession>
<keyword evidence="1" id="KW-1133">Transmembrane helix</keyword>
<evidence type="ECO:0008006" key="3">
    <source>
        <dbReference type="Google" id="ProtNLM"/>
    </source>
</evidence>
<dbReference type="Pfam" id="PF01944">
    <property type="entry name" value="SpoIIM"/>
    <property type="match status" value="1"/>
</dbReference>
<gene>
    <name evidence="2" type="ORF">S01H1_35531</name>
</gene>
<evidence type="ECO:0000256" key="1">
    <source>
        <dbReference type="SAM" id="Phobius"/>
    </source>
</evidence>
<dbReference type="AlphaFoldDB" id="X0VID2"/>
<dbReference type="InterPro" id="IPR002798">
    <property type="entry name" value="SpoIIM-like"/>
</dbReference>
<reference evidence="2" key="1">
    <citation type="journal article" date="2014" name="Front. Microbiol.">
        <title>High frequency of phylogenetically diverse reductive dehalogenase-homologous genes in deep subseafloor sedimentary metagenomes.</title>
        <authorList>
            <person name="Kawai M."/>
            <person name="Futagami T."/>
            <person name="Toyoda A."/>
            <person name="Takaki Y."/>
            <person name="Nishi S."/>
            <person name="Hori S."/>
            <person name="Arai W."/>
            <person name="Tsubouchi T."/>
            <person name="Morono Y."/>
            <person name="Uchiyama I."/>
            <person name="Ito T."/>
            <person name="Fujiyama A."/>
            <person name="Inagaki F."/>
            <person name="Takami H."/>
        </authorList>
    </citation>
    <scope>NUCLEOTIDE SEQUENCE</scope>
    <source>
        <strain evidence="2">Expedition CK06-06</strain>
    </source>
</reference>